<evidence type="ECO:0000259" key="8">
    <source>
        <dbReference type="Pfam" id="PF02687"/>
    </source>
</evidence>
<proteinExistence type="inferred from homology"/>
<feature type="domain" description="ABC3 transporter permease C-terminal" evidence="8">
    <location>
        <begin position="270"/>
        <end position="390"/>
    </location>
</feature>
<feature type="transmembrane region" description="Helical" evidence="7">
    <location>
        <begin position="802"/>
        <end position="825"/>
    </location>
</feature>
<evidence type="ECO:0000259" key="9">
    <source>
        <dbReference type="Pfam" id="PF12704"/>
    </source>
</evidence>
<keyword evidence="2" id="KW-1003">Cell membrane</keyword>
<evidence type="ECO:0000256" key="4">
    <source>
        <dbReference type="ARBA" id="ARBA00022989"/>
    </source>
</evidence>
<dbReference type="InterPro" id="IPR003838">
    <property type="entry name" value="ABC3_permease_C"/>
</dbReference>
<evidence type="ECO:0000256" key="7">
    <source>
        <dbReference type="SAM" id="Phobius"/>
    </source>
</evidence>
<evidence type="ECO:0000256" key="6">
    <source>
        <dbReference type="ARBA" id="ARBA00038076"/>
    </source>
</evidence>
<protein>
    <recommendedName>
        <fullName evidence="11">ABC transporter, fused permease protein</fullName>
    </recommendedName>
</protein>
<evidence type="ECO:0008006" key="11">
    <source>
        <dbReference type="Google" id="ProtNLM"/>
    </source>
</evidence>
<keyword evidence="4 7" id="KW-1133">Transmembrane helix</keyword>
<sequence length="843" mass="84705">MFRTTITAAWARKRRLVGTALAVVLGVAFLTATLAIGDSARAGFETVFTEANAGTDALVRSAHRIEGVEGAAATPLDASVVAVVAGVDGVASAVPVVEAVARLVGSDGVPLGGGGPPTIGTSWSEDPAVNPYRLVEGRAPAAAGEVVIDRDSAEAGQLAVGSSSTVLTPSPAPVTVVGIATFGDRGTFGGVTLAAFAFDHAQDLLLGSRSLITGVVVRADQGVDEAELVERLTALLPAGAEAVSGTDLTAEQQAAIEGYFLGFMETGLLLFAGIALLVAAFSIFNTFSILAAQRTRESALLRTLGASRVQVLAAGVAETAVIGLGGSLLGVGAGMLVGIGLLAVMEAAGAGLPTDGLRVTGSTVAVSVGVGVAVTLVGGLVPAWRASRVAPLAALREVSVDTSGASRLRLAFGAVLALAGVALVLSGTGEAAMSRAGLGALALLFGVLLLGPAAAGPVGSALGAPLLARGVAGDLARRNAVRNPRRTAASAAALLVGVGVVTLFAVFGSSISASIEDAVDRSFAGDLVLQSAGFSGAGLSPELLSEIRAVPDVEAAAGLGFGAVVLDGEERQVGFSDLAELTRVADFHVLHGDIGSVRAGGVGISGDTAEEKGWQIGQQVDVRFSDGVTEKVTVEAIYDDRGMGGDVLLPVDTWVAHVAQPAFALVFVGLVDGASVEDGRAAVASVAERHGSPEVRDRDQFVENEAAGVDSLLNVVYGLLGLAILIALMGIANTLSLSIHERTRELGLLRAIGLNRSQLRTMVRWESVIVSTFGAVGGIAIGVFLGWGMVRALAAAEGFGTFRLPAGSLVVVLLLGSGVGVVAGLRPAWRAARMDVLAAVTAD</sequence>
<evidence type="ECO:0000256" key="2">
    <source>
        <dbReference type="ARBA" id="ARBA00022475"/>
    </source>
</evidence>
<evidence type="ECO:0000313" key="10">
    <source>
        <dbReference type="EMBL" id="CAA9232177.1"/>
    </source>
</evidence>
<comment type="subcellular location">
    <subcellularLocation>
        <location evidence="1">Cell membrane</location>
        <topology evidence="1">Multi-pass membrane protein</topology>
    </subcellularLocation>
</comment>
<accession>A0A6J4HVF9</accession>
<dbReference type="PANTHER" id="PTHR30572">
    <property type="entry name" value="MEMBRANE COMPONENT OF TRANSPORTER-RELATED"/>
    <property type="match status" value="1"/>
</dbReference>
<dbReference type="AlphaFoldDB" id="A0A6J4HVF9"/>
<feature type="transmembrane region" description="Helical" evidence="7">
    <location>
        <begin position="440"/>
        <end position="467"/>
    </location>
</feature>
<feature type="domain" description="MacB-like periplasmic core" evidence="9">
    <location>
        <begin position="487"/>
        <end position="684"/>
    </location>
</feature>
<feature type="transmembrane region" description="Helical" evidence="7">
    <location>
        <begin position="715"/>
        <end position="735"/>
    </location>
</feature>
<keyword evidence="3 7" id="KW-0812">Transmembrane</keyword>
<dbReference type="InterPro" id="IPR025857">
    <property type="entry name" value="MacB_PCD"/>
</dbReference>
<feature type="transmembrane region" description="Helical" evidence="7">
    <location>
        <begin position="268"/>
        <end position="290"/>
    </location>
</feature>
<evidence type="ECO:0000256" key="5">
    <source>
        <dbReference type="ARBA" id="ARBA00023136"/>
    </source>
</evidence>
<feature type="domain" description="MacB-like periplasmic core" evidence="9">
    <location>
        <begin position="18"/>
        <end position="234"/>
    </location>
</feature>
<feature type="transmembrane region" description="Helical" evidence="7">
    <location>
        <begin position="364"/>
        <end position="387"/>
    </location>
</feature>
<organism evidence="10">
    <name type="scientific">uncultured Acidimicrobiales bacterium</name>
    <dbReference type="NCBI Taxonomy" id="310071"/>
    <lineage>
        <taxon>Bacteria</taxon>
        <taxon>Bacillati</taxon>
        <taxon>Actinomycetota</taxon>
        <taxon>Acidimicrobiia</taxon>
        <taxon>Acidimicrobiales</taxon>
        <taxon>environmental samples</taxon>
    </lineage>
</organism>
<feature type="transmembrane region" description="Helical" evidence="7">
    <location>
        <begin position="768"/>
        <end position="790"/>
    </location>
</feature>
<dbReference type="GO" id="GO:0005886">
    <property type="term" value="C:plasma membrane"/>
    <property type="evidence" value="ECO:0007669"/>
    <property type="project" value="UniProtKB-SubCell"/>
</dbReference>
<dbReference type="InterPro" id="IPR050250">
    <property type="entry name" value="Macrolide_Exporter_MacB"/>
</dbReference>
<keyword evidence="5 7" id="KW-0472">Membrane</keyword>
<feature type="domain" description="ABC3 transporter permease C-terminal" evidence="8">
    <location>
        <begin position="719"/>
        <end position="835"/>
    </location>
</feature>
<dbReference type="GO" id="GO:0022857">
    <property type="term" value="F:transmembrane transporter activity"/>
    <property type="evidence" value="ECO:0007669"/>
    <property type="project" value="TreeGrafter"/>
</dbReference>
<feature type="transmembrane region" description="Helical" evidence="7">
    <location>
        <begin position="408"/>
        <end position="428"/>
    </location>
</feature>
<comment type="similarity">
    <text evidence="6">Belongs to the ABC-4 integral membrane protein family.</text>
</comment>
<feature type="transmembrane region" description="Helical" evidence="7">
    <location>
        <begin position="311"/>
        <end position="344"/>
    </location>
</feature>
<dbReference type="PANTHER" id="PTHR30572:SF4">
    <property type="entry name" value="ABC TRANSPORTER PERMEASE YTRF"/>
    <property type="match status" value="1"/>
</dbReference>
<evidence type="ECO:0000256" key="1">
    <source>
        <dbReference type="ARBA" id="ARBA00004651"/>
    </source>
</evidence>
<dbReference type="Pfam" id="PF12704">
    <property type="entry name" value="MacB_PCD"/>
    <property type="match status" value="2"/>
</dbReference>
<reference evidence="10" key="1">
    <citation type="submission" date="2020-02" db="EMBL/GenBank/DDBJ databases">
        <authorList>
            <person name="Meier V. D."/>
        </authorList>
    </citation>
    <scope>NUCLEOTIDE SEQUENCE</scope>
    <source>
        <strain evidence="10">AVDCRST_MAG50</strain>
    </source>
</reference>
<dbReference type="EMBL" id="CADCTF010000063">
    <property type="protein sequence ID" value="CAA9232177.1"/>
    <property type="molecule type" value="Genomic_DNA"/>
</dbReference>
<dbReference type="Pfam" id="PF02687">
    <property type="entry name" value="FtsX"/>
    <property type="match status" value="2"/>
</dbReference>
<gene>
    <name evidence="10" type="ORF">AVDCRST_MAG50-1238</name>
</gene>
<feature type="transmembrane region" description="Helical" evidence="7">
    <location>
        <begin position="488"/>
        <end position="507"/>
    </location>
</feature>
<evidence type="ECO:0000256" key="3">
    <source>
        <dbReference type="ARBA" id="ARBA00022692"/>
    </source>
</evidence>
<name>A0A6J4HVF9_9ACTN</name>